<comment type="caution">
    <text evidence="1">The sequence shown here is derived from an EMBL/GenBank/DDBJ whole genome shotgun (WGS) entry which is preliminary data.</text>
</comment>
<reference evidence="1 2" key="1">
    <citation type="submission" date="2020-01" db="EMBL/GenBank/DDBJ databases">
        <authorList>
            <consortium name="DOE Joint Genome Institute"/>
            <person name="Haridas S."/>
            <person name="Albert R."/>
            <person name="Binder M."/>
            <person name="Bloem J."/>
            <person name="Labutti K."/>
            <person name="Salamov A."/>
            <person name="Andreopoulos B."/>
            <person name="Baker S.E."/>
            <person name="Barry K."/>
            <person name="Bills G."/>
            <person name="Bluhm B.H."/>
            <person name="Cannon C."/>
            <person name="Castanera R."/>
            <person name="Culley D.E."/>
            <person name="Daum C."/>
            <person name="Ezra D."/>
            <person name="Gonzalez J.B."/>
            <person name="Henrissat B."/>
            <person name="Kuo A."/>
            <person name="Liang C."/>
            <person name="Lipzen A."/>
            <person name="Lutzoni F."/>
            <person name="Magnuson J."/>
            <person name="Mondo S."/>
            <person name="Nolan M."/>
            <person name="Ohm R."/>
            <person name="Pangilinan J."/>
            <person name="Park H.-J.H."/>
            <person name="Ramirez L."/>
            <person name="Alfaro M."/>
            <person name="Sun H."/>
            <person name="Tritt A."/>
            <person name="Yoshinaga Y."/>
            <person name="Zwiers L.-H.L."/>
            <person name="Turgeon B.G."/>
            <person name="Goodwin S.B."/>
            <person name="Spatafora J.W."/>
            <person name="Crous P.W."/>
            <person name="Grigoriev I.V."/>
        </authorList>
    </citation>
    <scope>NUCLEOTIDE SEQUENCE [LARGE SCALE GENOMIC DNA]</scope>
    <source>
        <strain evidence="1 2">CBS 611.86</strain>
    </source>
</reference>
<proteinExistence type="predicted"/>
<dbReference type="EMBL" id="JAADJZ010000026">
    <property type="protein sequence ID" value="KAF2866692.1"/>
    <property type="molecule type" value="Genomic_DNA"/>
</dbReference>
<accession>A0A7C8I2X1</accession>
<dbReference type="AlphaFoldDB" id="A0A7C8I2X1"/>
<keyword evidence="2" id="KW-1185">Reference proteome</keyword>
<evidence type="ECO:0000313" key="1">
    <source>
        <dbReference type="EMBL" id="KAF2866692.1"/>
    </source>
</evidence>
<name>A0A7C8I2X1_9PLEO</name>
<dbReference type="Proteomes" id="UP000481861">
    <property type="component" value="Unassembled WGS sequence"/>
</dbReference>
<gene>
    <name evidence="1" type="ORF">BDV95DRAFT_195342</name>
</gene>
<evidence type="ECO:0000313" key="2">
    <source>
        <dbReference type="Proteomes" id="UP000481861"/>
    </source>
</evidence>
<sequence>MLNKIPQMCSRTFVLAVRSCPALSTNVRSAVRLRPCRACKEQRNIDACAHGCACCPMQAGNRALTHSQEGFRLQCRQHGRTRTAEGEAACVVQNSTFRDAAARHGIVSPKPAFLPSLWFGSTEPRSPSNTSKTPDTESLALSLLRFPLLACTMAPSVPMRSV</sequence>
<organism evidence="1 2">
    <name type="scientific">Massariosphaeria phaeospora</name>
    <dbReference type="NCBI Taxonomy" id="100035"/>
    <lineage>
        <taxon>Eukaryota</taxon>
        <taxon>Fungi</taxon>
        <taxon>Dikarya</taxon>
        <taxon>Ascomycota</taxon>
        <taxon>Pezizomycotina</taxon>
        <taxon>Dothideomycetes</taxon>
        <taxon>Pleosporomycetidae</taxon>
        <taxon>Pleosporales</taxon>
        <taxon>Pleosporales incertae sedis</taxon>
        <taxon>Massariosphaeria</taxon>
    </lineage>
</organism>
<protein>
    <submittedName>
        <fullName evidence="1">Uncharacterized protein</fullName>
    </submittedName>
</protein>